<gene>
    <name evidence="1" type="ORF">CFC21_023568</name>
</gene>
<reference evidence="1" key="1">
    <citation type="journal article" date="2017" name="Gigascience">
        <title>The first near-complete assembly of the hexaploid bread wheat genome, Triticum aestivum.</title>
        <authorList>
            <person name="Zimin A.V."/>
            <person name="Puiu D."/>
            <person name="Hall R."/>
            <person name="Kingan S."/>
            <person name="Clavijo B.J."/>
            <person name="Salzberg S.L."/>
        </authorList>
    </citation>
    <scope>NUCLEOTIDE SEQUENCE</scope>
    <source>
        <tissue evidence="1">Leaf</tissue>
    </source>
</reference>
<sequence>LPAVFLPRTSHLNPSQVSGDWAGDAAAPAHRGGVGAPQVLHRHRLHLLVLHLP</sequence>
<organism evidence="1">
    <name type="scientific">Triticum aestivum</name>
    <name type="common">Wheat</name>
    <dbReference type="NCBI Taxonomy" id="4565"/>
    <lineage>
        <taxon>Eukaryota</taxon>
        <taxon>Viridiplantae</taxon>
        <taxon>Streptophyta</taxon>
        <taxon>Embryophyta</taxon>
        <taxon>Tracheophyta</taxon>
        <taxon>Spermatophyta</taxon>
        <taxon>Magnoliopsida</taxon>
        <taxon>Liliopsida</taxon>
        <taxon>Poales</taxon>
        <taxon>Poaceae</taxon>
        <taxon>BOP clade</taxon>
        <taxon>Pooideae</taxon>
        <taxon>Triticodae</taxon>
        <taxon>Triticeae</taxon>
        <taxon>Triticinae</taxon>
        <taxon>Triticum</taxon>
    </lineage>
</organism>
<accession>A0A9R1J974</accession>
<evidence type="ECO:0000313" key="1">
    <source>
        <dbReference type="EMBL" id="KAF7008921.1"/>
    </source>
</evidence>
<dbReference type="AlphaFoldDB" id="A0A9R1J974"/>
<name>A0A9R1J974_WHEAT</name>
<dbReference type="Proteomes" id="UP000815260">
    <property type="component" value="Chromosome 2B"/>
</dbReference>
<feature type="non-terminal residue" evidence="1">
    <location>
        <position position="53"/>
    </location>
</feature>
<protein>
    <submittedName>
        <fullName evidence="1">Uncharacterized protein</fullName>
    </submittedName>
</protein>
<comment type="caution">
    <text evidence="1">The sequence shown here is derived from an EMBL/GenBank/DDBJ whole genome shotgun (WGS) entry which is preliminary data.</text>
</comment>
<dbReference type="EMBL" id="CM022215">
    <property type="protein sequence ID" value="KAF7008921.1"/>
    <property type="molecule type" value="Genomic_DNA"/>
</dbReference>
<feature type="non-terminal residue" evidence="1">
    <location>
        <position position="1"/>
    </location>
</feature>
<proteinExistence type="predicted"/>
<reference evidence="1" key="2">
    <citation type="submission" date="2020-03" db="EMBL/GenBank/DDBJ databases">
        <title>The second near-complete assembly of the hexaploid bread wheat (Triticum aestivum) genome.</title>
        <authorList>
            <person name="Zimin A.V."/>
            <person name="Puiu D."/>
            <person name="Shumante A."/>
            <person name="Alonge M."/>
            <person name="Salzberg S.L."/>
        </authorList>
    </citation>
    <scope>NUCLEOTIDE SEQUENCE</scope>
    <source>
        <tissue evidence="1">Leaf</tissue>
    </source>
</reference>